<organism evidence="2 3">
    <name type="scientific">Acinetobacter populi</name>
    <dbReference type="NCBI Taxonomy" id="1582270"/>
    <lineage>
        <taxon>Bacteria</taxon>
        <taxon>Pseudomonadati</taxon>
        <taxon>Pseudomonadota</taxon>
        <taxon>Gammaproteobacteria</taxon>
        <taxon>Moraxellales</taxon>
        <taxon>Moraxellaceae</taxon>
        <taxon>Acinetobacter</taxon>
    </lineage>
</organism>
<name>A0A1Z9YYC9_9GAMM</name>
<dbReference type="AlphaFoldDB" id="A0A1Z9YYC9"/>
<keyword evidence="1" id="KW-0812">Transmembrane</keyword>
<sequence>MLLKFVTRFAVILFAVIALTAIGIHFFFSSNTTTFWIMMMPIILGIPIVASVVLATDEELSAV</sequence>
<reference evidence="2 3" key="1">
    <citation type="submission" date="2017-05" db="EMBL/GenBank/DDBJ databases">
        <title>Acinetobacter populi ANC 5415 (= PBJ7), whole genome shotgun sequencing project.</title>
        <authorList>
            <person name="Nemec A."/>
            <person name="Radolfova-Krizova L."/>
        </authorList>
    </citation>
    <scope>NUCLEOTIDE SEQUENCE [LARGE SCALE GENOMIC DNA]</scope>
    <source>
        <strain evidence="2 3">PBJ7</strain>
    </source>
</reference>
<dbReference type="RefSeq" id="WP_087620826.1">
    <property type="nucleotide sequence ID" value="NZ_NEXX01000003.1"/>
</dbReference>
<evidence type="ECO:0000313" key="2">
    <source>
        <dbReference type="EMBL" id="OUY07226.1"/>
    </source>
</evidence>
<accession>A0A1Z9YYC9</accession>
<feature type="transmembrane region" description="Helical" evidence="1">
    <location>
        <begin position="34"/>
        <end position="55"/>
    </location>
</feature>
<dbReference type="EMBL" id="NEXX01000003">
    <property type="protein sequence ID" value="OUY07226.1"/>
    <property type="molecule type" value="Genomic_DNA"/>
</dbReference>
<evidence type="ECO:0000313" key="3">
    <source>
        <dbReference type="Proteomes" id="UP000196536"/>
    </source>
</evidence>
<proteinExistence type="predicted"/>
<dbReference type="OrthoDB" id="6713266at2"/>
<dbReference type="Proteomes" id="UP000196536">
    <property type="component" value="Unassembled WGS sequence"/>
</dbReference>
<feature type="transmembrane region" description="Helical" evidence="1">
    <location>
        <begin position="9"/>
        <end position="28"/>
    </location>
</feature>
<keyword evidence="1" id="KW-1133">Transmembrane helix</keyword>
<keyword evidence="3" id="KW-1185">Reference proteome</keyword>
<comment type="caution">
    <text evidence="2">The sequence shown here is derived from an EMBL/GenBank/DDBJ whole genome shotgun (WGS) entry which is preliminary data.</text>
</comment>
<keyword evidence="1" id="KW-0472">Membrane</keyword>
<protein>
    <submittedName>
        <fullName evidence="2">Uncharacterized protein</fullName>
    </submittedName>
</protein>
<gene>
    <name evidence="2" type="ORF">CAP51_10000</name>
</gene>
<evidence type="ECO:0000256" key="1">
    <source>
        <dbReference type="SAM" id="Phobius"/>
    </source>
</evidence>